<keyword evidence="1" id="KW-0732">Signal</keyword>
<gene>
    <name evidence="2" type="ORF">KUV50_17520</name>
</gene>
<feature type="signal peptide" evidence="1">
    <location>
        <begin position="1"/>
        <end position="22"/>
    </location>
</feature>
<sequence length="781" mass="90242">MLNLNYLLVFFVVLICSGHGSAQDPVVVRSCYSAASVQEKYNGTPLNLLVEEINQRVKNNVQVSHSFRKNAGQIVLLGADDSLPDEIVQSAEDAFPLPENEEGYRIVRASNTIFIQSRGQRGLQFGIGQILREARYEDDMSWDGVSVSTAPEKPIRGHQIGYRNTANSYDAWTPEVYEQYIRDLIVFGTNSIENIPFADPVPIHFTISADSMNRELGRLCEKYDLDYWIWTPITFDLNDKKKAEAYLKDCEALYRTSPRLDAVFVPGGDPGNNPPELVLPMMERMAALVQEHHPEAKMWLSMQGFDPKDAKYVYDYMDQKSPTWMGGLVAGPGSPPLSETRAALPEHYPLRHYPDITHTVRCQYPNWWWDPAFNFTLGREPINPQPLRYQNIFLYTAPYTDGFVTYSDGMHDDLNKMIWSRLGWQSTADIHDVVQEYANYFLCSPAAEEVADALFALERNWDGAVKNNGSIPATNAFWKKIDQTYQLDDNWTLWRWKMYMMRAEYDAWIQERFRYEEQLEIRANDIMSQVKTLGVEATMDSVRSILAMSKIHFKDHEGRRRIYNWGDDLFEVIGFQSSVPLYQARNPERGAIIDFIDRPLNNEWWILAEFDRMKNWSESEKAGRLEEMGQWEDAGAGGYYDDIGNINKSPHVVKLQASDTDPLFTWSDNPGFDWWENGYSKARLSWMSSMRWPYGLHYRHLDPEATYTLRLTGVGDAFPLIGDVELKPTKYGKKTGDIKEFPIPKNFTQSGEVMIQFKEIDESHLNWRKHSRLNEAWLIKD</sequence>
<feature type="chain" id="PRO_5037683888" description="Glycosyl hydrolase family 67 N-terminus" evidence="1">
    <location>
        <begin position="23"/>
        <end position="781"/>
    </location>
</feature>
<organism evidence="2 3">
    <name type="scientific">Membranihabitans marinus</name>
    <dbReference type="NCBI Taxonomy" id="1227546"/>
    <lineage>
        <taxon>Bacteria</taxon>
        <taxon>Pseudomonadati</taxon>
        <taxon>Bacteroidota</taxon>
        <taxon>Saprospiria</taxon>
        <taxon>Saprospirales</taxon>
        <taxon>Saprospiraceae</taxon>
        <taxon>Membranihabitans</taxon>
    </lineage>
</organism>
<proteinExistence type="predicted"/>
<comment type="caution">
    <text evidence="2">The sequence shown here is derived from an EMBL/GenBank/DDBJ whole genome shotgun (WGS) entry which is preliminary data.</text>
</comment>
<evidence type="ECO:0000256" key="1">
    <source>
        <dbReference type="SAM" id="SignalP"/>
    </source>
</evidence>
<keyword evidence="3" id="KW-1185">Reference proteome</keyword>
<accession>A0A953I063</accession>
<dbReference type="RefSeq" id="WP_222581492.1">
    <property type="nucleotide sequence ID" value="NZ_JAHVHU010000020.1"/>
</dbReference>
<evidence type="ECO:0000313" key="3">
    <source>
        <dbReference type="Proteomes" id="UP000753961"/>
    </source>
</evidence>
<dbReference type="EMBL" id="JAHVHU010000020">
    <property type="protein sequence ID" value="MBY5959956.1"/>
    <property type="molecule type" value="Genomic_DNA"/>
</dbReference>
<dbReference type="Proteomes" id="UP000753961">
    <property type="component" value="Unassembled WGS sequence"/>
</dbReference>
<dbReference type="AlphaFoldDB" id="A0A953I063"/>
<evidence type="ECO:0000313" key="2">
    <source>
        <dbReference type="EMBL" id="MBY5959956.1"/>
    </source>
</evidence>
<protein>
    <recommendedName>
        <fullName evidence="4">Glycosyl hydrolase family 67 N-terminus</fullName>
    </recommendedName>
</protein>
<evidence type="ECO:0008006" key="4">
    <source>
        <dbReference type="Google" id="ProtNLM"/>
    </source>
</evidence>
<name>A0A953I063_9BACT</name>
<reference evidence="2" key="1">
    <citation type="submission" date="2021-06" db="EMBL/GenBank/DDBJ databases">
        <title>44 bacteria genomes isolated from Dapeng, Shenzhen.</title>
        <authorList>
            <person name="Zheng W."/>
            <person name="Yu S."/>
            <person name="Huang Y."/>
        </authorList>
    </citation>
    <scope>NUCLEOTIDE SEQUENCE</scope>
    <source>
        <strain evidence="2">DP5N28-2</strain>
    </source>
</reference>